<dbReference type="PANTHER" id="PTHR46034:SF14">
    <property type="entry name" value="B2 PROTEIN-LIKE"/>
    <property type="match status" value="1"/>
</dbReference>
<reference evidence="3 4" key="1">
    <citation type="submission" date="2023-10" db="EMBL/GenBank/DDBJ databases">
        <title>Genome-Wide Identification Analysis in wild type Solanum Pinnatisectum Reveals Some Genes Defensing Phytophthora Infestans.</title>
        <authorList>
            <person name="Sun C."/>
        </authorList>
    </citation>
    <scope>NUCLEOTIDE SEQUENCE [LARGE SCALE GENOMIC DNA]</scope>
    <source>
        <strain evidence="3">LQN</strain>
        <tissue evidence="3">Leaf</tissue>
    </source>
</reference>
<comment type="caution">
    <text evidence="3">The sequence shown here is derived from an EMBL/GenBank/DDBJ whole genome shotgun (WGS) entry which is preliminary data.</text>
</comment>
<feature type="region of interest" description="Disordered" evidence="1">
    <location>
        <begin position="1"/>
        <end position="27"/>
    </location>
</feature>
<name>A0AAV9LGS4_9SOLN</name>
<keyword evidence="4" id="KW-1185">Reference proteome</keyword>
<dbReference type="InterPro" id="IPR013989">
    <property type="entry name" value="Dev_and_cell_death_domain"/>
</dbReference>
<dbReference type="Pfam" id="PF01344">
    <property type="entry name" value="Kelch_1"/>
    <property type="match status" value="4"/>
</dbReference>
<evidence type="ECO:0000313" key="4">
    <source>
        <dbReference type="Proteomes" id="UP001311915"/>
    </source>
</evidence>
<dbReference type="AlphaFoldDB" id="A0AAV9LGS4"/>
<sequence>MGGWRRTETFVRDSASSSSTNQRSNSGGFRYLTKNQLGDVIFGCTMSTMNECIRNQLFGLPALHISYVKSIDPGLPLFLFNYSNRELHGIYEAASSGRMNINPYGWTKYIHVHLRLRLHCRPLAESLFKPIIQENYYTITANLISKFSYSVLAPIRSIPQNAPNWRSVMQGVVLRNREENDKVRYTGESSRSRASINTHIVKHSTIAVTNATRPDVRSGEETFHQKDQILREVQNGKTSSDLVGYPAESIFLIGGYDGVSWLTALESYSPSNDVVKSLKPMHSVRSYARVAELYGQLFVFGGGDGGAIGDGSLWYDTVVSYRPAANMWSLHPPLKTKKGALAGATWEDRIFAIGGANVIDCFSEVEMYDPQFGSWFNTRPLSQKLLLLLLSYINMTLSSMYTYYLAAAELNGALYAVGGYDGSNYLATAERFDPRERLWATIRSMSTRRGCHTLTVLDGKLYALGGYDGSTMVCSTEIYDPRLATWMVGEPMELARGYSAAAVLQDSIYVIGGVKSNEEIVDVIECYKPGVGWKTLNLKGIGRRCICSAIVLN</sequence>
<dbReference type="InterPro" id="IPR006652">
    <property type="entry name" value="Kelch_1"/>
</dbReference>
<gene>
    <name evidence="3" type="ORF">R3W88_027710</name>
</gene>
<dbReference type="Gene3D" id="2.120.10.80">
    <property type="entry name" value="Kelch-type beta propeller"/>
    <property type="match status" value="2"/>
</dbReference>
<dbReference type="InterPro" id="IPR015915">
    <property type="entry name" value="Kelch-typ_b-propeller"/>
</dbReference>
<dbReference type="SMART" id="SM00767">
    <property type="entry name" value="DCD"/>
    <property type="match status" value="1"/>
</dbReference>
<evidence type="ECO:0000313" key="3">
    <source>
        <dbReference type="EMBL" id="KAK4724931.1"/>
    </source>
</evidence>
<feature type="compositionally biased region" description="Basic and acidic residues" evidence="1">
    <location>
        <begin position="1"/>
        <end position="11"/>
    </location>
</feature>
<dbReference type="PANTHER" id="PTHR46034">
    <property type="match status" value="1"/>
</dbReference>
<dbReference type="Pfam" id="PF10539">
    <property type="entry name" value="Dev_Cell_Death"/>
    <property type="match status" value="1"/>
</dbReference>
<dbReference type="SMART" id="SM00612">
    <property type="entry name" value="Kelch"/>
    <property type="match status" value="6"/>
</dbReference>
<feature type="domain" description="DCD" evidence="2">
    <location>
        <begin position="35"/>
        <end position="161"/>
    </location>
</feature>
<evidence type="ECO:0000259" key="2">
    <source>
        <dbReference type="PROSITE" id="PS51222"/>
    </source>
</evidence>
<dbReference type="SUPFAM" id="SSF117281">
    <property type="entry name" value="Kelch motif"/>
    <property type="match status" value="1"/>
</dbReference>
<dbReference type="InterPro" id="IPR044832">
    <property type="entry name" value="NRP-like"/>
</dbReference>
<protein>
    <recommendedName>
        <fullName evidence="2">DCD domain-containing protein</fullName>
    </recommendedName>
</protein>
<dbReference type="PROSITE" id="PS51222">
    <property type="entry name" value="DCD"/>
    <property type="match status" value="1"/>
</dbReference>
<dbReference type="Proteomes" id="UP001311915">
    <property type="component" value="Unassembled WGS sequence"/>
</dbReference>
<evidence type="ECO:0000256" key="1">
    <source>
        <dbReference type="SAM" id="MobiDB-lite"/>
    </source>
</evidence>
<feature type="compositionally biased region" description="Low complexity" evidence="1">
    <location>
        <begin position="14"/>
        <end position="26"/>
    </location>
</feature>
<dbReference type="EMBL" id="JAWPEI010000006">
    <property type="protein sequence ID" value="KAK4724931.1"/>
    <property type="molecule type" value="Genomic_DNA"/>
</dbReference>
<dbReference type="GO" id="GO:0034976">
    <property type="term" value="P:response to endoplasmic reticulum stress"/>
    <property type="evidence" value="ECO:0007669"/>
    <property type="project" value="InterPro"/>
</dbReference>
<accession>A0AAV9LGS4</accession>
<proteinExistence type="predicted"/>
<organism evidence="3 4">
    <name type="scientific">Solanum pinnatisectum</name>
    <name type="common">tansyleaf nightshade</name>
    <dbReference type="NCBI Taxonomy" id="50273"/>
    <lineage>
        <taxon>Eukaryota</taxon>
        <taxon>Viridiplantae</taxon>
        <taxon>Streptophyta</taxon>
        <taxon>Embryophyta</taxon>
        <taxon>Tracheophyta</taxon>
        <taxon>Spermatophyta</taxon>
        <taxon>Magnoliopsida</taxon>
        <taxon>eudicotyledons</taxon>
        <taxon>Gunneridae</taxon>
        <taxon>Pentapetalae</taxon>
        <taxon>asterids</taxon>
        <taxon>lamiids</taxon>
        <taxon>Solanales</taxon>
        <taxon>Solanaceae</taxon>
        <taxon>Solanoideae</taxon>
        <taxon>Solaneae</taxon>
        <taxon>Solanum</taxon>
    </lineage>
</organism>